<gene>
    <name evidence="2" type="ORF">AVEN_217656_1</name>
</gene>
<sequence>MGIKTDPLSAGKHTKLPNEPQQVADGYSHFNGVTKPWFRQPGAKINSEYYITRICSTTCRIRSPRNFIMDVSGIAEAMSMEPNVLMLHHVSSFPKWNILKQTDKQRVLVLRDLQNTI</sequence>
<proteinExistence type="predicted"/>
<comment type="caution">
    <text evidence="2">The sequence shown here is derived from an EMBL/GenBank/DDBJ whole genome shotgun (WGS) entry which is preliminary data.</text>
</comment>
<name>A0A4Y2HK22_ARAVE</name>
<dbReference type="AlphaFoldDB" id="A0A4Y2HK22"/>
<keyword evidence="3" id="KW-1185">Reference proteome</keyword>
<accession>A0A4Y2HK22</accession>
<protein>
    <submittedName>
        <fullName evidence="2">Uncharacterized protein</fullName>
    </submittedName>
</protein>
<organism evidence="2 3">
    <name type="scientific">Araneus ventricosus</name>
    <name type="common">Orbweaver spider</name>
    <name type="synonym">Epeira ventricosa</name>
    <dbReference type="NCBI Taxonomy" id="182803"/>
    <lineage>
        <taxon>Eukaryota</taxon>
        <taxon>Metazoa</taxon>
        <taxon>Ecdysozoa</taxon>
        <taxon>Arthropoda</taxon>
        <taxon>Chelicerata</taxon>
        <taxon>Arachnida</taxon>
        <taxon>Araneae</taxon>
        <taxon>Araneomorphae</taxon>
        <taxon>Entelegynae</taxon>
        <taxon>Araneoidea</taxon>
        <taxon>Araneidae</taxon>
        <taxon>Araneus</taxon>
    </lineage>
</organism>
<feature type="region of interest" description="Disordered" evidence="1">
    <location>
        <begin position="1"/>
        <end position="25"/>
    </location>
</feature>
<dbReference type="Proteomes" id="UP000499080">
    <property type="component" value="Unassembled WGS sequence"/>
</dbReference>
<evidence type="ECO:0000313" key="2">
    <source>
        <dbReference type="EMBL" id="GBM65667.1"/>
    </source>
</evidence>
<evidence type="ECO:0000256" key="1">
    <source>
        <dbReference type="SAM" id="MobiDB-lite"/>
    </source>
</evidence>
<reference evidence="2 3" key="1">
    <citation type="journal article" date="2019" name="Sci. Rep.">
        <title>Orb-weaving spider Araneus ventricosus genome elucidates the spidroin gene catalogue.</title>
        <authorList>
            <person name="Kono N."/>
            <person name="Nakamura H."/>
            <person name="Ohtoshi R."/>
            <person name="Moran D.A.P."/>
            <person name="Shinohara A."/>
            <person name="Yoshida Y."/>
            <person name="Fujiwara M."/>
            <person name="Mori M."/>
            <person name="Tomita M."/>
            <person name="Arakawa K."/>
        </authorList>
    </citation>
    <scope>NUCLEOTIDE SEQUENCE [LARGE SCALE GENOMIC DNA]</scope>
</reference>
<evidence type="ECO:0000313" key="3">
    <source>
        <dbReference type="Proteomes" id="UP000499080"/>
    </source>
</evidence>
<dbReference type="EMBL" id="BGPR01001987">
    <property type="protein sequence ID" value="GBM65667.1"/>
    <property type="molecule type" value="Genomic_DNA"/>
</dbReference>